<dbReference type="AlphaFoldDB" id="A0A8H6ZRB6"/>
<name>A0A8H6ZRB6_PLEOS</name>
<sequence>MSSETSTSETSTSAPDYELRARTLLRSRRPLHTNPPDNAYGVYLTNECLLRFGYMMRESQGYPPSTDSEAEARDAKNLAASELPLLVQIVVPGLTLTRWRPVLVRPFGPLGIRRLLVLADDNSQENMKMRNTPEVEQELVEFLGLEDQKPAWYAVVKWCVCSLFNSSNH</sequence>
<dbReference type="OrthoDB" id="10355677at2759"/>
<proteinExistence type="predicted"/>
<dbReference type="RefSeq" id="XP_036629223.1">
    <property type="nucleotide sequence ID" value="XM_036777795.1"/>
</dbReference>
<dbReference type="Proteomes" id="UP000623687">
    <property type="component" value="Unassembled WGS sequence"/>
</dbReference>
<gene>
    <name evidence="1" type="ORF">PC9H_008281</name>
</gene>
<reference evidence="1" key="1">
    <citation type="submission" date="2019-07" db="EMBL/GenBank/DDBJ databases">
        <authorList>
            <person name="Palmer J.M."/>
        </authorList>
    </citation>
    <scope>NUCLEOTIDE SEQUENCE</scope>
    <source>
        <strain evidence="1">PC9</strain>
    </source>
</reference>
<protein>
    <submittedName>
        <fullName evidence="1">Uncharacterized protein</fullName>
    </submittedName>
</protein>
<keyword evidence="2" id="KW-1185">Reference proteome</keyword>
<dbReference type="GeneID" id="59378099"/>
<evidence type="ECO:0000313" key="1">
    <source>
        <dbReference type="EMBL" id="KAF7425919.1"/>
    </source>
</evidence>
<organism evidence="1 2">
    <name type="scientific">Pleurotus ostreatus</name>
    <name type="common">Oyster mushroom</name>
    <name type="synonym">White-rot fungus</name>
    <dbReference type="NCBI Taxonomy" id="5322"/>
    <lineage>
        <taxon>Eukaryota</taxon>
        <taxon>Fungi</taxon>
        <taxon>Dikarya</taxon>
        <taxon>Basidiomycota</taxon>
        <taxon>Agaricomycotina</taxon>
        <taxon>Agaricomycetes</taxon>
        <taxon>Agaricomycetidae</taxon>
        <taxon>Agaricales</taxon>
        <taxon>Pleurotineae</taxon>
        <taxon>Pleurotaceae</taxon>
        <taxon>Pleurotus</taxon>
    </lineage>
</organism>
<evidence type="ECO:0000313" key="2">
    <source>
        <dbReference type="Proteomes" id="UP000623687"/>
    </source>
</evidence>
<accession>A0A8H6ZRB6</accession>
<comment type="caution">
    <text evidence="1">The sequence shown here is derived from an EMBL/GenBank/DDBJ whole genome shotgun (WGS) entry which is preliminary data.</text>
</comment>
<dbReference type="VEuPathDB" id="FungiDB:PC9H_008281"/>
<dbReference type="EMBL" id="JACETU010000006">
    <property type="protein sequence ID" value="KAF7425919.1"/>
    <property type="molecule type" value="Genomic_DNA"/>
</dbReference>